<organism evidence="3">
    <name type="scientific">Tanacetum cinerariifolium</name>
    <name type="common">Dalmatian daisy</name>
    <name type="synonym">Chrysanthemum cinerariifolium</name>
    <dbReference type="NCBI Taxonomy" id="118510"/>
    <lineage>
        <taxon>Eukaryota</taxon>
        <taxon>Viridiplantae</taxon>
        <taxon>Streptophyta</taxon>
        <taxon>Embryophyta</taxon>
        <taxon>Tracheophyta</taxon>
        <taxon>Spermatophyta</taxon>
        <taxon>Magnoliopsida</taxon>
        <taxon>eudicotyledons</taxon>
        <taxon>Gunneridae</taxon>
        <taxon>Pentapetalae</taxon>
        <taxon>asterids</taxon>
        <taxon>campanulids</taxon>
        <taxon>Asterales</taxon>
        <taxon>Asteraceae</taxon>
        <taxon>Asteroideae</taxon>
        <taxon>Anthemideae</taxon>
        <taxon>Anthemidinae</taxon>
        <taxon>Tanacetum</taxon>
    </lineage>
</organism>
<reference evidence="3" key="1">
    <citation type="journal article" date="2019" name="Sci. Rep.">
        <title>Draft genome of Tanacetum cinerariifolium, the natural source of mosquito coil.</title>
        <authorList>
            <person name="Yamashiro T."/>
            <person name="Shiraishi A."/>
            <person name="Satake H."/>
            <person name="Nakayama K."/>
        </authorList>
    </citation>
    <scope>NUCLEOTIDE SEQUENCE</scope>
</reference>
<feature type="region of interest" description="Disordered" evidence="1">
    <location>
        <begin position="134"/>
        <end position="153"/>
    </location>
</feature>
<feature type="domain" description="GAG-pre-integrase" evidence="2">
    <location>
        <begin position="313"/>
        <end position="378"/>
    </location>
</feature>
<name>A0A699HXI9_TANCI</name>
<accession>A0A699HXI9</accession>
<dbReference type="InterPro" id="IPR025724">
    <property type="entry name" value="GAG-pre-integrase_dom"/>
</dbReference>
<evidence type="ECO:0000256" key="1">
    <source>
        <dbReference type="SAM" id="MobiDB-lite"/>
    </source>
</evidence>
<sequence>MAIGDAFGSNNNDLINNLDAELQETYDKVDGSVVYNLLQKINIVKQGGSFVADYYHRLNSLWREFDALTKLPNVHVKFNAHPVRSSLLTTDPLPHVKDAYNIVSREESHRGIPESSAMSKTKMNATSFAVKSFNNNKRNFNNNNNNTRGVKKIGNNVNNVKQSYNINVDVKCDKQPSASPSSSGFTPKQMKKLLSLISDTRSGNFHANMAGANQHFVSTVGMFSVMDVSNLNITVGHPNETLSTISHIGNLKLTNKVVLYGVLVVLGYRMSLLSINKLIRDSQMFVGFDEEKCYIQDLTRQKIVGTGRKLGRLYLFDMPPKGSLSESNMVLFFHVSKLLWHNRLGHHVDQVLTILHNDFKISKTSFVPVCEVCHRAKQTKEPFPLFDHKSKKLGKLVHLDLWGPYRVTSRNGYKYFMTDVDDFSRVV</sequence>
<evidence type="ECO:0000259" key="2">
    <source>
        <dbReference type="Pfam" id="PF13976"/>
    </source>
</evidence>
<comment type="caution">
    <text evidence="3">The sequence shown here is derived from an EMBL/GenBank/DDBJ whole genome shotgun (WGS) entry which is preliminary data.</text>
</comment>
<dbReference type="AlphaFoldDB" id="A0A699HXI9"/>
<protein>
    <submittedName>
        <fullName evidence="3">Ribonuclease H-like domain-containing protein</fullName>
    </submittedName>
</protein>
<dbReference type="PANTHER" id="PTHR34222">
    <property type="entry name" value="GAG_PRE-INTEGRS DOMAIN-CONTAINING PROTEIN"/>
    <property type="match status" value="1"/>
</dbReference>
<dbReference type="Pfam" id="PF13976">
    <property type="entry name" value="gag_pre-integrs"/>
    <property type="match status" value="1"/>
</dbReference>
<proteinExistence type="predicted"/>
<evidence type="ECO:0000313" key="3">
    <source>
        <dbReference type="EMBL" id="GEY90010.1"/>
    </source>
</evidence>
<gene>
    <name evidence="3" type="ORF">Tci_461984</name>
</gene>
<dbReference type="PANTHER" id="PTHR34222:SF99">
    <property type="entry name" value="PROTEIN, PUTATIVE-RELATED"/>
    <property type="match status" value="1"/>
</dbReference>
<dbReference type="EMBL" id="BKCJ010220568">
    <property type="protein sequence ID" value="GEY90010.1"/>
    <property type="molecule type" value="Genomic_DNA"/>
</dbReference>